<evidence type="ECO:0000256" key="1">
    <source>
        <dbReference type="SAM" id="MobiDB-lite"/>
    </source>
</evidence>
<name>A0A6L5XP78_9BACT</name>
<dbReference type="RefSeq" id="WP_154513039.1">
    <property type="nucleotide sequence ID" value="NZ_JAXELC010000012.1"/>
</dbReference>
<sequence length="152" mass="16023">MTKTMPENSRKKQAGGRFQPGQSGNPAGRPKGSPNTLTRIMQVKLAGRADEILDRAISLAAAGNIHALKLLVPRLLPEIREQPLPLLELPPVSSVEDLPAFADAVLDAVREGIIAPATAGQLMDAAKLKTAAASQAKIARECHGLDLADIPL</sequence>
<gene>
    <name evidence="3" type="ORF">FYJ44_13585</name>
</gene>
<evidence type="ECO:0000259" key="2">
    <source>
        <dbReference type="Pfam" id="PF18932"/>
    </source>
</evidence>
<feature type="domain" description="DUF5681" evidence="2">
    <location>
        <begin position="16"/>
        <end position="75"/>
    </location>
</feature>
<proteinExistence type="predicted"/>
<dbReference type="AlphaFoldDB" id="A0A6L5XP78"/>
<accession>A0A6L5XP78</accession>
<comment type="caution">
    <text evidence="3">The sequence shown here is derived from an EMBL/GenBank/DDBJ whole genome shotgun (WGS) entry which is preliminary data.</text>
</comment>
<dbReference type="Pfam" id="PF18932">
    <property type="entry name" value="DUF5681"/>
    <property type="match status" value="1"/>
</dbReference>
<dbReference type="InterPro" id="IPR043736">
    <property type="entry name" value="DUF5681"/>
</dbReference>
<dbReference type="EMBL" id="VUMH01000020">
    <property type="protein sequence ID" value="MSS29030.1"/>
    <property type="molecule type" value="Genomic_DNA"/>
</dbReference>
<keyword evidence="4" id="KW-1185">Reference proteome</keyword>
<organism evidence="3 4">
    <name type="scientific">Desulfovibrio porci</name>
    <dbReference type="NCBI Taxonomy" id="2605782"/>
    <lineage>
        <taxon>Bacteria</taxon>
        <taxon>Pseudomonadati</taxon>
        <taxon>Thermodesulfobacteriota</taxon>
        <taxon>Desulfovibrionia</taxon>
        <taxon>Desulfovibrionales</taxon>
        <taxon>Desulfovibrionaceae</taxon>
        <taxon>Desulfovibrio</taxon>
    </lineage>
</organism>
<evidence type="ECO:0000313" key="3">
    <source>
        <dbReference type="EMBL" id="MSS29030.1"/>
    </source>
</evidence>
<protein>
    <recommendedName>
        <fullName evidence="2">DUF5681 domain-containing protein</fullName>
    </recommendedName>
</protein>
<reference evidence="3 4" key="1">
    <citation type="submission" date="2019-09" db="EMBL/GenBank/DDBJ databases">
        <title>In-depth cultivation of the pig gut microbiome towards novel bacterial diversity and tailored functional studies.</title>
        <authorList>
            <person name="Wylensek D."/>
            <person name="Hitch T.C.A."/>
            <person name="Clavel T."/>
        </authorList>
    </citation>
    <scope>NUCLEOTIDE SEQUENCE [LARGE SCALE GENOMIC DNA]</scope>
    <source>
        <strain evidence="3 4">PG-178-WT-4</strain>
    </source>
</reference>
<dbReference type="Proteomes" id="UP000477488">
    <property type="component" value="Unassembled WGS sequence"/>
</dbReference>
<feature type="region of interest" description="Disordered" evidence="1">
    <location>
        <begin position="1"/>
        <end position="36"/>
    </location>
</feature>
<evidence type="ECO:0000313" key="4">
    <source>
        <dbReference type="Proteomes" id="UP000477488"/>
    </source>
</evidence>